<dbReference type="PANTHER" id="PTHR42686:SF1">
    <property type="entry name" value="GH17980P-RELATED"/>
    <property type="match status" value="1"/>
</dbReference>
<comment type="caution">
    <text evidence="2">The sequence shown here is derived from an EMBL/GenBank/DDBJ whole genome shotgun (WGS) entry which is preliminary data.</text>
</comment>
<dbReference type="InterPro" id="IPR020471">
    <property type="entry name" value="AKR"/>
</dbReference>
<dbReference type="InterPro" id="IPR044477">
    <property type="entry name" value="FDH-like"/>
</dbReference>
<dbReference type="PANTHER" id="PTHR42686">
    <property type="entry name" value="GH17980P-RELATED"/>
    <property type="match status" value="1"/>
</dbReference>
<sequence length="318" mass="33779">MSGTRWDGQLGKLGFGAAGIGNLYRAMPDAQATATVNAAWDSGVRYFDTAPHYGLGLSERRLGAVLREKPRSEFTVSTKVGRLLVPNAAGASAKDDEGFDVPATSKRQWDFSETGIRRSIEESLERLGLDHVDIAYLHDPDVHDLAKGIKEALPALEKLRGDGVVKAIGVGTNSAEAALECVEAADLDLVMLAGRYTLLEQPGVPLLDRCVARGTGVVNVGVFNSGLLARPEVPEDAHYNYARAPRALVERARALAGVCRDFGVELPTAALQFSLRHPAVVNVTVGASSPEQVSTNAARMNDDVPEELWAALAGAPGD</sequence>
<dbReference type="Gene3D" id="3.20.20.100">
    <property type="entry name" value="NADP-dependent oxidoreductase domain"/>
    <property type="match status" value="1"/>
</dbReference>
<evidence type="ECO:0000259" key="1">
    <source>
        <dbReference type="Pfam" id="PF00248"/>
    </source>
</evidence>
<dbReference type="InterPro" id="IPR036812">
    <property type="entry name" value="NAD(P)_OxRdtase_dom_sf"/>
</dbReference>
<dbReference type="EMBL" id="BAABKK010000006">
    <property type="protein sequence ID" value="GAA5190665.1"/>
    <property type="molecule type" value="Genomic_DNA"/>
</dbReference>
<evidence type="ECO:0000313" key="2">
    <source>
        <dbReference type="EMBL" id="GAA5190665.1"/>
    </source>
</evidence>
<dbReference type="InterPro" id="IPR023210">
    <property type="entry name" value="NADP_OxRdtase_dom"/>
</dbReference>
<dbReference type="Proteomes" id="UP001500200">
    <property type="component" value="Unassembled WGS sequence"/>
</dbReference>
<protein>
    <submittedName>
        <fullName evidence="2">Aldo/keto reductase</fullName>
    </submittedName>
</protein>
<evidence type="ECO:0000313" key="3">
    <source>
        <dbReference type="Proteomes" id="UP001500200"/>
    </source>
</evidence>
<dbReference type="RefSeq" id="WP_345448030.1">
    <property type="nucleotide sequence ID" value="NZ_BAABKK010000006.1"/>
</dbReference>
<accession>A0ABP9S565</accession>
<organism evidence="2 3">
    <name type="scientific">Arthrobacter gyeryongensis</name>
    <dbReference type="NCBI Taxonomy" id="1650592"/>
    <lineage>
        <taxon>Bacteria</taxon>
        <taxon>Bacillati</taxon>
        <taxon>Actinomycetota</taxon>
        <taxon>Actinomycetes</taxon>
        <taxon>Micrococcales</taxon>
        <taxon>Micrococcaceae</taxon>
        <taxon>Arthrobacter</taxon>
    </lineage>
</organism>
<dbReference type="SUPFAM" id="SSF51430">
    <property type="entry name" value="NAD(P)-linked oxidoreductase"/>
    <property type="match status" value="1"/>
</dbReference>
<name>A0ABP9S565_9MICC</name>
<gene>
    <name evidence="2" type="ORF">GCM10023346_08160</name>
</gene>
<dbReference type="Pfam" id="PF00248">
    <property type="entry name" value="Aldo_ket_red"/>
    <property type="match status" value="1"/>
</dbReference>
<reference evidence="3" key="1">
    <citation type="journal article" date="2019" name="Int. J. Syst. Evol. Microbiol.">
        <title>The Global Catalogue of Microorganisms (GCM) 10K type strain sequencing project: providing services to taxonomists for standard genome sequencing and annotation.</title>
        <authorList>
            <consortium name="The Broad Institute Genomics Platform"/>
            <consortium name="The Broad Institute Genome Sequencing Center for Infectious Disease"/>
            <person name="Wu L."/>
            <person name="Ma J."/>
        </authorList>
    </citation>
    <scope>NUCLEOTIDE SEQUENCE [LARGE SCALE GENOMIC DNA]</scope>
    <source>
        <strain evidence="3">JCM 18514</strain>
    </source>
</reference>
<proteinExistence type="predicted"/>
<keyword evidence="3" id="KW-1185">Reference proteome</keyword>
<dbReference type="CDD" id="cd19162">
    <property type="entry name" value="AKR_FDH"/>
    <property type="match status" value="1"/>
</dbReference>
<feature type="domain" description="NADP-dependent oxidoreductase" evidence="1">
    <location>
        <begin position="12"/>
        <end position="312"/>
    </location>
</feature>